<dbReference type="SUPFAM" id="SSF56349">
    <property type="entry name" value="DNA breaking-rejoining enzymes"/>
    <property type="match status" value="1"/>
</dbReference>
<keyword evidence="4" id="KW-0233">DNA recombination</keyword>
<organism evidence="8 9">
    <name type="scientific">Algoriphagus confluentis</name>
    <dbReference type="NCBI Taxonomy" id="1697556"/>
    <lineage>
        <taxon>Bacteria</taxon>
        <taxon>Pseudomonadati</taxon>
        <taxon>Bacteroidota</taxon>
        <taxon>Cytophagia</taxon>
        <taxon>Cytophagales</taxon>
        <taxon>Cyclobacteriaceae</taxon>
        <taxon>Algoriphagus</taxon>
    </lineage>
</organism>
<name>A0ABQ6PQE1_9BACT</name>
<dbReference type="InterPro" id="IPR002104">
    <property type="entry name" value="Integrase_catalytic"/>
</dbReference>
<dbReference type="Pfam" id="PF00589">
    <property type="entry name" value="Phage_integrase"/>
    <property type="match status" value="1"/>
</dbReference>
<dbReference type="InterPro" id="IPR004107">
    <property type="entry name" value="Integrase_SAM-like_N"/>
</dbReference>
<dbReference type="PANTHER" id="PTHR30349:SF64">
    <property type="entry name" value="PROPHAGE INTEGRASE INTD-RELATED"/>
    <property type="match status" value="1"/>
</dbReference>
<protein>
    <recommendedName>
        <fullName evidence="10">Site-specific recombinase XerD</fullName>
    </recommendedName>
</protein>
<dbReference type="EMBL" id="BTPD01000004">
    <property type="protein sequence ID" value="GMQ29017.1"/>
    <property type="molecule type" value="Genomic_DNA"/>
</dbReference>
<sequence length="390" mass="44862">MEKIVLYIPREKSGRFKVYIPYSLKSEREAFKKLNTSFYHPSQKLWSLVNTPQNLHQVRKLFGEKLIEEDKENRVQAQPVFSLSERSQEALDQLRQKLTLKAYSPSTLGNYSTAFSKFLRFFEQRELSSITKEEIEGFVYHQINKYKISESAQNSLINAIKAYYEHVLGKPREYYEIQRPKASQTLPNILSKEEIAGIIQATSNLKHRTILLTIYSAGLRISEAVRLRIRDIHSDEGYLFIKGSKNKKDRKTVLSPVLLGELRRYYKQYKPSYWLFEGQEGGQYSVKSIQNIFRAAVQKSGANPWATVHTLRHSFATHLLQHGTNLRMIQVLLGHSSSKTTEIYSHVLAVSNKNVVSPLDQITELINLTSETAGKSTPHITDIHETGKGR</sequence>
<comment type="caution">
    <text evidence="8">The sequence shown here is derived from an EMBL/GenBank/DDBJ whole genome shotgun (WGS) entry which is preliminary data.</text>
</comment>
<evidence type="ECO:0000313" key="8">
    <source>
        <dbReference type="EMBL" id="GMQ29017.1"/>
    </source>
</evidence>
<evidence type="ECO:0000256" key="2">
    <source>
        <dbReference type="ARBA" id="ARBA00022908"/>
    </source>
</evidence>
<evidence type="ECO:0000256" key="1">
    <source>
        <dbReference type="ARBA" id="ARBA00008857"/>
    </source>
</evidence>
<dbReference type="RefSeq" id="WP_338223750.1">
    <property type="nucleotide sequence ID" value="NZ_BTPD01000004.1"/>
</dbReference>
<keyword evidence="2" id="KW-0229">DNA integration</keyword>
<dbReference type="Gene3D" id="1.10.443.10">
    <property type="entry name" value="Intergrase catalytic core"/>
    <property type="match status" value="1"/>
</dbReference>
<evidence type="ECO:0000259" key="7">
    <source>
        <dbReference type="PROSITE" id="PS51900"/>
    </source>
</evidence>
<dbReference type="PANTHER" id="PTHR30349">
    <property type="entry name" value="PHAGE INTEGRASE-RELATED"/>
    <property type="match status" value="1"/>
</dbReference>
<gene>
    <name evidence="8" type="ORF">Aconfl_16600</name>
</gene>
<evidence type="ECO:0008006" key="10">
    <source>
        <dbReference type="Google" id="ProtNLM"/>
    </source>
</evidence>
<evidence type="ECO:0000256" key="5">
    <source>
        <dbReference type="PROSITE-ProRule" id="PRU01248"/>
    </source>
</evidence>
<dbReference type="PROSITE" id="PS51900">
    <property type="entry name" value="CB"/>
    <property type="match status" value="1"/>
</dbReference>
<dbReference type="InterPro" id="IPR013762">
    <property type="entry name" value="Integrase-like_cat_sf"/>
</dbReference>
<comment type="similarity">
    <text evidence="1">Belongs to the 'phage' integrase family.</text>
</comment>
<feature type="domain" description="Tyr recombinase" evidence="6">
    <location>
        <begin position="185"/>
        <end position="357"/>
    </location>
</feature>
<dbReference type="InterPro" id="IPR050090">
    <property type="entry name" value="Tyrosine_recombinase_XerCD"/>
</dbReference>
<dbReference type="InterPro" id="IPR044068">
    <property type="entry name" value="CB"/>
</dbReference>
<dbReference type="InterPro" id="IPR011010">
    <property type="entry name" value="DNA_brk_join_enz"/>
</dbReference>
<dbReference type="Gene3D" id="1.10.150.130">
    <property type="match status" value="1"/>
</dbReference>
<reference evidence="8 9" key="1">
    <citation type="submission" date="2023-08" db="EMBL/GenBank/DDBJ databases">
        <title>Draft genome sequence of Algoriphagus confluentis.</title>
        <authorList>
            <person name="Takatani N."/>
            <person name="Hosokawa M."/>
            <person name="Sawabe T."/>
        </authorList>
    </citation>
    <scope>NUCLEOTIDE SEQUENCE [LARGE SCALE GENOMIC DNA]</scope>
    <source>
        <strain evidence="8 9">NBRC 111222</strain>
    </source>
</reference>
<dbReference type="InterPro" id="IPR010998">
    <property type="entry name" value="Integrase_recombinase_N"/>
</dbReference>
<evidence type="ECO:0000313" key="9">
    <source>
        <dbReference type="Proteomes" id="UP001338309"/>
    </source>
</evidence>
<keyword evidence="3 5" id="KW-0238">DNA-binding</keyword>
<evidence type="ECO:0000259" key="6">
    <source>
        <dbReference type="PROSITE" id="PS51898"/>
    </source>
</evidence>
<accession>A0ABQ6PQE1</accession>
<feature type="domain" description="Core-binding (CB)" evidence="7">
    <location>
        <begin position="85"/>
        <end position="168"/>
    </location>
</feature>
<keyword evidence="9" id="KW-1185">Reference proteome</keyword>
<evidence type="ECO:0000256" key="4">
    <source>
        <dbReference type="ARBA" id="ARBA00023172"/>
    </source>
</evidence>
<evidence type="ECO:0000256" key="3">
    <source>
        <dbReference type="ARBA" id="ARBA00023125"/>
    </source>
</evidence>
<dbReference type="Pfam" id="PF13495">
    <property type="entry name" value="Phage_int_SAM_4"/>
    <property type="match status" value="1"/>
</dbReference>
<dbReference type="PROSITE" id="PS51898">
    <property type="entry name" value="TYR_RECOMBINASE"/>
    <property type="match status" value="1"/>
</dbReference>
<dbReference type="Proteomes" id="UP001338309">
    <property type="component" value="Unassembled WGS sequence"/>
</dbReference>
<proteinExistence type="inferred from homology"/>